<dbReference type="Gene3D" id="1.10.1200.10">
    <property type="entry name" value="ACP-like"/>
    <property type="match status" value="1"/>
</dbReference>
<proteinExistence type="predicted"/>
<dbReference type="EMBL" id="JACCBU010000001">
    <property type="protein sequence ID" value="NYE73110.1"/>
    <property type="molecule type" value="Genomic_DNA"/>
</dbReference>
<protein>
    <submittedName>
        <fullName evidence="2">Acyl carrier protein</fullName>
    </submittedName>
</protein>
<reference evidence="2 3" key="1">
    <citation type="submission" date="2020-07" db="EMBL/GenBank/DDBJ databases">
        <title>Sequencing the genomes of 1000 actinobacteria strains.</title>
        <authorList>
            <person name="Klenk H.-P."/>
        </authorList>
    </citation>
    <scope>NUCLEOTIDE SEQUENCE [LARGE SCALE GENOMIC DNA]</scope>
    <source>
        <strain evidence="2 3">DSM 22083</strain>
    </source>
</reference>
<accession>A0A7Y9LDS7</accession>
<dbReference type="Proteomes" id="UP000569914">
    <property type="component" value="Unassembled WGS sequence"/>
</dbReference>
<evidence type="ECO:0000313" key="2">
    <source>
        <dbReference type="EMBL" id="NYE73110.1"/>
    </source>
</evidence>
<dbReference type="SUPFAM" id="SSF47336">
    <property type="entry name" value="ACP-like"/>
    <property type="match status" value="1"/>
</dbReference>
<sequence>MTNETVVTTTGLTDDDLRQLLLAVGLDAATAVPESYQRSFTDLDLDSLARVEIASRIQDQFGVEIEPDLTAEATPAGIRDLVNDRLAGRA</sequence>
<feature type="domain" description="Carrier" evidence="1">
    <location>
        <begin position="8"/>
        <end position="89"/>
    </location>
</feature>
<keyword evidence="3" id="KW-1185">Reference proteome</keyword>
<comment type="caution">
    <text evidence="2">The sequence shown here is derived from an EMBL/GenBank/DDBJ whole genome shotgun (WGS) entry which is preliminary data.</text>
</comment>
<dbReference type="Pfam" id="PF00550">
    <property type="entry name" value="PP-binding"/>
    <property type="match status" value="1"/>
</dbReference>
<gene>
    <name evidence="2" type="ORF">BKA15_004439</name>
</gene>
<dbReference type="RefSeq" id="WP_179754372.1">
    <property type="nucleotide sequence ID" value="NZ_JACCBU010000001.1"/>
</dbReference>
<dbReference type="PROSITE" id="PS50075">
    <property type="entry name" value="CARRIER"/>
    <property type="match status" value="1"/>
</dbReference>
<dbReference type="AlphaFoldDB" id="A0A7Y9LDS7"/>
<evidence type="ECO:0000259" key="1">
    <source>
        <dbReference type="PROSITE" id="PS50075"/>
    </source>
</evidence>
<name>A0A7Y9LDS7_9ACTN</name>
<dbReference type="InterPro" id="IPR036736">
    <property type="entry name" value="ACP-like_sf"/>
</dbReference>
<organism evidence="2 3">
    <name type="scientific">Microlunatus parietis</name>
    <dbReference type="NCBI Taxonomy" id="682979"/>
    <lineage>
        <taxon>Bacteria</taxon>
        <taxon>Bacillati</taxon>
        <taxon>Actinomycetota</taxon>
        <taxon>Actinomycetes</taxon>
        <taxon>Propionibacteriales</taxon>
        <taxon>Propionibacteriaceae</taxon>
        <taxon>Microlunatus</taxon>
    </lineage>
</organism>
<evidence type="ECO:0000313" key="3">
    <source>
        <dbReference type="Proteomes" id="UP000569914"/>
    </source>
</evidence>
<dbReference type="InterPro" id="IPR009081">
    <property type="entry name" value="PP-bd_ACP"/>
</dbReference>